<keyword evidence="2" id="KW-1185">Reference proteome</keyword>
<evidence type="ECO:0000313" key="1">
    <source>
        <dbReference type="EMBL" id="KAK4525262.1"/>
    </source>
</evidence>
<organism evidence="1 2">
    <name type="scientific">Galdieria yellowstonensis</name>
    <dbReference type="NCBI Taxonomy" id="3028027"/>
    <lineage>
        <taxon>Eukaryota</taxon>
        <taxon>Rhodophyta</taxon>
        <taxon>Bangiophyceae</taxon>
        <taxon>Galdieriales</taxon>
        <taxon>Galdieriaceae</taxon>
        <taxon>Galdieria</taxon>
    </lineage>
</organism>
<dbReference type="EMBL" id="JANCYU010000029">
    <property type="protein sequence ID" value="KAK4525262.1"/>
    <property type="molecule type" value="Genomic_DNA"/>
</dbReference>
<protein>
    <submittedName>
        <fullName evidence="1">Uncharacterized protein</fullName>
    </submittedName>
</protein>
<name>A0AAV9ID10_9RHOD</name>
<comment type="caution">
    <text evidence="1">The sequence shown here is derived from an EMBL/GenBank/DDBJ whole genome shotgun (WGS) entry which is preliminary data.</text>
</comment>
<proteinExistence type="predicted"/>
<evidence type="ECO:0000313" key="2">
    <source>
        <dbReference type="Proteomes" id="UP001300502"/>
    </source>
</evidence>
<dbReference type="AlphaFoldDB" id="A0AAV9ID10"/>
<accession>A0AAV9ID10</accession>
<dbReference type="Proteomes" id="UP001300502">
    <property type="component" value="Unassembled WGS sequence"/>
</dbReference>
<sequence length="207" mass="24235">MFSRSSNNHQLKLQPRPPTEFRVLPKFEEERETPKKQRSKVKQVLNYLSDHFCPWDYDLYRPDITFFQVWNVTSEEESIPLRFSVTYKPLSSQAKFSLRARLAQLGPEGFFFAKAASYVCPHRTGAPNDYYGFEADKILASFGKEQLTKLYINANLKSSRKQNQRVLGSVGIQQKIVFDRNRKLTLRFGYNSRQEIYVTPIPNGLYF</sequence>
<reference evidence="1 2" key="1">
    <citation type="submission" date="2022-07" db="EMBL/GenBank/DDBJ databases">
        <title>Genome-wide signatures of adaptation to extreme environments.</title>
        <authorList>
            <person name="Cho C.H."/>
            <person name="Yoon H.S."/>
        </authorList>
    </citation>
    <scope>NUCLEOTIDE SEQUENCE [LARGE SCALE GENOMIC DNA]</scope>
    <source>
        <strain evidence="1 2">108.79 E11</strain>
    </source>
</reference>
<gene>
    <name evidence="1" type="ORF">GAYE_SCF09G3170</name>
</gene>